<dbReference type="PANTHER" id="PTHR43639:SF1">
    <property type="entry name" value="SHORT-CHAIN DEHYDROGENASE_REDUCTASE FAMILY PROTEIN"/>
    <property type="match status" value="1"/>
</dbReference>
<dbReference type="RefSeq" id="WP_210032479.1">
    <property type="nucleotide sequence ID" value="NZ_JAGINU010000001.1"/>
</dbReference>
<evidence type="ECO:0000313" key="4">
    <source>
        <dbReference type="Proteomes" id="UP001519295"/>
    </source>
</evidence>
<dbReference type="PROSITE" id="PS00061">
    <property type="entry name" value="ADH_SHORT"/>
    <property type="match status" value="1"/>
</dbReference>
<dbReference type="PANTHER" id="PTHR43639">
    <property type="entry name" value="OXIDOREDUCTASE, SHORT-CHAIN DEHYDROGENASE/REDUCTASE FAMILY (AFU_ORTHOLOGUE AFUA_5G02870)"/>
    <property type="match status" value="1"/>
</dbReference>
<dbReference type="SUPFAM" id="SSF51735">
    <property type="entry name" value="NAD(P)-binding Rossmann-fold domains"/>
    <property type="match status" value="1"/>
</dbReference>
<evidence type="ECO:0000313" key="3">
    <source>
        <dbReference type="EMBL" id="MBP2369844.1"/>
    </source>
</evidence>
<name>A0ABS4W0Z8_9PSEU</name>
<keyword evidence="2" id="KW-0560">Oxidoreductase</keyword>
<gene>
    <name evidence="3" type="ORF">JOF36_005540</name>
</gene>
<dbReference type="Gene3D" id="3.40.50.720">
    <property type="entry name" value="NAD(P)-binding Rossmann-like Domain"/>
    <property type="match status" value="1"/>
</dbReference>
<comment type="caution">
    <text evidence="3">The sequence shown here is derived from an EMBL/GenBank/DDBJ whole genome shotgun (WGS) entry which is preliminary data.</text>
</comment>
<protein>
    <submittedName>
        <fullName evidence="3">NAD(P)-dependent dehydrogenase (Short-subunit alcohol dehydrogenase family)</fullName>
    </submittedName>
</protein>
<proteinExistence type="inferred from homology"/>
<dbReference type="Pfam" id="PF13561">
    <property type="entry name" value="adh_short_C2"/>
    <property type="match status" value="1"/>
</dbReference>
<organism evidence="3 4">
    <name type="scientific">Pseudonocardia parietis</name>
    <dbReference type="NCBI Taxonomy" id="570936"/>
    <lineage>
        <taxon>Bacteria</taxon>
        <taxon>Bacillati</taxon>
        <taxon>Actinomycetota</taxon>
        <taxon>Actinomycetes</taxon>
        <taxon>Pseudonocardiales</taxon>
        <taxon>Pseudonocardiaceae</taxon>
        <taxon>Pseudonocardia</taxon>
    </lineage>
</organism>
<dbReference type="Proteomes" id="UP001519295">
    <property type="component" value="Unassembled WGS sequence"/>
</dbReference>
<evidence type="ECO:0000256" key="1">
    <source>
        <dbReference type="ARBA" id="ARBA00006484"/>
    </source>
</evidence>
<accession>A0ABS4W0Z8</accession>
<comment type="similarity">
    <text evidence="1">Belongs to the short-chain dehydrogenases/reductases (SDR) family.</text>
</comment>
<dbReference type="CDD" id="cd05233">
    <property type="entry name" value="SDR_c"/>
    <property type="match status" value="1"/>
</dbReference>
<evidence type="ECO:0000256" key="2">
    <source>
        <dbReference type="ARBA" id="ARBA00023002"/>
    </source>
</evidence>
<keyword evidence="4" id="KW-1185">Reference proteome</keyword>
<reference evidence="3 4" key="1">
    <citation type="submission" date="2021-03" db="EMBL/GenBank/DDBJ databases">
        <title>Sequencing the genomes of 1000 actinobacteria strains.</title>
        <authorList>
            <person name="Klenk H.-P."/>
        </authorList>
    </citation>
    <scope>NUCLEOTIDE SEQUENCE [LARGE SCALE GENOMIC DNA]</scope>
    <source>
        <strain evidence="3 4">DSM 45256</strain>
    </source>
</reference>
<dbReference type="PRINTS" id="PR00080">
    <property type="entry name" value="SDRFAMILY"/>
</dbReference>
<dbReference type="PRINTS" id="PR00081">
    <property type="entry name" value="GDHRDH"/>
</dbReference>
<dbReference type="InterPro" id="IPR036291">
    <property type="entry name" value="NAD(P)-bd_dom_sf"/>
</dbReference>
<dbReference type="EMBL" id="JAGINU010000001">
    <property type="protein sequence ID" value="MBP2369844.1"/>
    <property type="molecule type" value="Genomic_DNA"/>
</dbReference>
<dbReference type="InterPro" id="IPR002347">
    <property type="entry name" value="SDR_fam"/>
</dbReference>
<sequence>MTGLFDLGGRVALVTGASRGIGRESALQLAAHGAAVAVSGNEPEGCEAVAAEIRAAGGRAVALPCDVEVPEEIDAVVPAALAALGRLDVLVSNVGLTAPPGPLTEVDDETYERIMTVNLRSGLRLAAHALPHLADGGAGSVVLTASIAALRGSSMVGLYSMTKAALVAMARNLAVEWGPRGVRVNAVAPGLIATDMTRPVVSDPERAGRRIAGTPLRRVGTPADVAGAVVYLAAPASAFVTGHVLVVDGGTTITDGT</sequence>
<dbReference type="NCBIfam" id="NF005559">
    <property type="entry name" value="PRK07231.1"/>
    <property type="match status" value="1"/>
</dbReference>
<dbReference type="InterPro" id="IPR020904">
    <property type="entry name" value="Sc_DH/Rdtase_CS"/>
</dbReference>